<dbReference type="GO" id="GO:0006997">
    <property type="term" value="P:nucleus organization"/>
    <property type="evidence" value="ECO:0007669"/>
    <property type="project" value="TreeGrafter"/>
</dbReference>
<feature type="domain" description="Calponin-homology (CH)" evidence="2">
    <location>
        <begin position="201"/>
        <end position="306"/>
    </location>
</feature>
<dbReference type="GO" id="GO:0007010">
    <property type="term" value="P:cytoskeleton organization"/>
    <property type="evidence" value="ECO:0007669"/>
    <property type="project" value="TreeGrafter"/>
</dbReference>
<evidence type="ECO:0000256" key="1">
    <source>
        <dbReference type="SAM" id="MobiDB-lite"/>
    </source>
</evidence>
<feature type="domain" description="Calponin-homology (CH)" evidence="2">
    <location>
        <begin position="26"/>
        <end position="134"/>
    </location>
</feature>
<dbReference type="STRING" id="75913.A0A0K0FE97"/>
<dbReference type="GO" id="GO:0048471">
    <property type="term" value="C:perinuclear region of cytoplasm"/>
    <property type="evidence" value="ECO:0007669"/>
    <property type="project" value="TreeGrafter"/>
</dbReference>
<dbReference type="SUPFAM" id="SSF47576">
    <property type="entry name" value="Calponin-homology domain, CH-domain"/>
    <property type="match status" value="1"/>
</dbReference>
<sequence>MEFFKSIKPSDICFDLIEVDIDATVSYEKETCTNWINNVLEKCGSTYHVEDLYTDIRSGIVLSHIIYAFTGVEIKLTPESYVNNKPVMAINILLILQALKRDGLYLVNTNILDIYDGRPIVVLGLVWQIILHYDIRRGGVQSYYKLPPITNQTSASPLDDDIIECLPVKKSLAKKVKSVVIDPVLSLAKIKDLVRSICESGHCNKVIFTWLKKEICVPYGIKITNLSSDWMDGVAFMALIHRFYPTLVDMDLVRKSSPKSNILKAFEYASEYLGIRNTLDVDDILSGSIKENSVAFYVWQFMRLNVKRVRKNSKVTSSEKLRSKRGSVSSTGSYASSPGVFTPNKERHFTFKEEMLTDQPLYIFEDDMDRVL</sequence>
<dbReference type="GO" id="GO:0007097">
    <property type="term" value="P:nuclear migration"/>
    <property type="evidence" value="ECO:0007669"/>
    <property type="project" value="TreeGrafter"/>
</dbReference>
<evidence type="ECO:0000313" key="3">
    <source>
        <dbReference type="Proteomes" id="UP000035680"/>
    </source>
</evidence>
<dbReference type="InterPro" id="IPR001715">
    <property type="entry name" value="CH_dom"/>
</dbReference>
<reference evidence="3" key="1">
    <citation type="submission" date="2014-07" db="EMBL/GenBank/DDBJ databases">
        <authorList>
            <person name="Martin A.A"/>
            <person name="De Silva N."/>
        </authorList>
    </citation>
    <scope>NUCLEOTIDE SEQUENCE</scope>
</reference>
<dbReference type="PANTHER" id="PTHR21524">
    <property type="entry name" value="SPECTRIN REPEAT CONTAINING NUCLEAR ENVELOPE PROTEIN 2"/>
    <property type="match status" value="1"/>
</dbReference>
<dbReference type="GO" id="GO:0005635">
    <property type="term" value="C:nuclear envelope"/>
    <property type="evidence" value="ECO:0007669"/>
    <property type="project" value="TreeGrafter"/>
</dbReference>
<keyword evidence="3" id="KW-1185">Reference proteome</keyword>
<feature type="region of interest" description="Disordered" evidence="1">
    <location>
        <begin position="315"/>
        <end position="339"/>
    </location>
</feature>
<dbReference type="InterPro" id="IPR036872">
    <property type="entry name" value="CH_dom_sf"/>
</dbReference>
<dbReference type="WBParaSite" id="SVE_0717500.1">
    <property type="protein sequence ID" value="SVE_0717500.1"/>
    <property type="gene ID" value="SVE_0717500"/>
</dbReference>
<evidence type="ECO:0000259" key="2">
    <source>
        <dbReference type="PROSITE" id="PS50021"/>
    </source>
</evidence>
<name>A0A0K0FE97_STRVS</name>
<dbReference type="AlphaFoldDB" id="A0A0K0FE97"/>
<organism evidence="3 4">
    <name type="scientific">Strongyloides venezuelensis</name>
    <name type="common">Threadworm</name>
    <dbReference type="NCBI Taxonomy" id="75913"/>
    <lineage>
        <taxon>Eukaryota</taxon>
        <taxon>Metazoa</taxon>
        <taxon>Ecdysozoa</taxon>
        <taxon>Nematoda</taxon>
        <taxon>Chromadorea</taxon>
        <taxon>Rhabditida</taxon>
        <taxon>Tylenchina</taxon>
        <taxon>Panagrolaimomorpha</taxon>
        <taxon>Strongyloidoidea</taxon>
        <taxon>Strongyloididae</taxon>
        <taxon>Strongyloides</taxon>
    </lineage>
</organism>
<dbReference type="PANTHER" id="PTHR21524:SF5">
    <property type="entry name" value="SPECTRIN REPEAT CONTAINING NUCLEAR ENVELOPE PROTEIN 2"/>
    <property type="match status" value="1"/>
</dbReference>
<dbReference type="Pfam" id="PF00307">
    <property type="entry name" value="CH"/>
    <property type="match status" value="2"/>
</dbReference>
<evidence type="ECO:0000313" key="4">
    <source>
        <dbReference type="WBParaSite" id="SVE_0717500.1"/>
    </source>
</evidence>
<dbReference type="Proteomes" id="UP000035680">
    <property type="component" value="Unassembled WGS sequence"/>
</dbReference>
<reference evidence="4" key="2">
    <citation type="submission" date="2015-08" db="UniProtKB">
        <authorList>
            <consortium name="WormBaseParasite"/>
        </authorList>
    </citation>
    <scope>IDENTIFICATION</scope>
</reference>
<dbReference type="Gene3D" id="1.10.418.10">
    <property type="entry name" value="Calponin-like domain"/>
    <property type="match status" value="2"/>
</dbReference>
<feature type="compositionally biased region" description="Low complexity" evidence="1">
    <location>
        <begin position="326"/>
        <end position="339"/>
    </location>
</feature>
<dbReference type="PROSITE" id="PS50021">
    <property type="entry name" value="CH"/>
    <property type="match status" value="2"/>
</dbReference>
<accession>A0A0K0FE97</accession>
<dbReference type="GO" id="GO:0019894">
    <property type="term" value="F:kinesin binding"/>
    <property type="evidence" value="ECO:0007669"/>
    <property type="project" value="TreeGrafter"/>
</dbReference>
<dbReference type="SMART" id="SM00033">
    <property type="entry name" value="CH"/>
    <property type="match status" value="2"/>
</dbReference>
<protein>
    <submittedName>
        <fullName evidence="4">Nuclear anchorage protein 1 (inferred by orthology to a C. elegans protein)</fullName>
    </submittedName>
</protein>
<proteinExistence type="predicted"/>